<dbReference type="InterPro" id="IPR004908">
    <property type="entry name" value="ATPase_V1-cplx_hsu"/>
</dbReference>
<sequence length="119" mass="13630">MFCLRLLPFNPKFAQKMNKLGVIPILADILSDSVREEVTRIILAVFRNLIEKLEKPNIAKEHCIAMVQSKVLKQLSILEQHKLDDEDIVEDVQFLNEKLQASVQDLSSFDEYATEVKCG</sequence>
<dbReference type="AlphaFoldDB" id="A0A9N9ZZX4"/>
<dbReference type="GO" id="GO:0046961">
    <property type="term" value="F:proton-transporting ATPase activity, rotational mechanism"/>
    <property type="evidence" value="ECO:0007669"/>
    <property type="project" value="InterPro"/>
</dbReference>
<dbReference type="InterPro" id="IPR016024">
    <property type="entry name" value="ARM-type_fold"/>
</dbReference>
<dbReference type="Pfam" id="PF03224">
    <property type="entry name" value="V-ATPase_H_N"/>
    <property type="match status" value="1"/>
</dbReference>
<protein>
    <submittedName>
        <fullName evidence="1">Uncharacterized protein</fullName>
    </submittedName>
</protein>
<accession>A0A9N9ZZX4</accession>
<evidence type="ECO:0000313" key="1">
    <source>
        <dbReference type="EMBL" id="CAH0380584.1"/>
    </source>
</evidence>
<dbReference type="PANTHER" id="PTHR10698">
    <property type="entry name" value="V-TYPE PROTON ATPASE SUBUNIT H"/>
    <property type="match status" value="1"/>
</dbReference>
<dbReference type="PANTHER" id="PTHR10698:SF0">
    <property type="entry name" value="V-TYPE PROTON ATPASE SUBUNIT H"/>
    <property type="match status" value="1"/>
</dbReference>
<dbReference type="EMBL" id="OU963862">
    <property type="protein sequence ID" value="CAH0380584.1"/>
    <property type="molecule type" value="Genomic_DNA"/>
</dbReference>
<reference evidence="1" key="1">
    <citation type="submission" date="2021-12" db="EMBL/GenBank/DDBJ databases">
        <authorList>
            <person name="King R."/>
        </authorList>
    </citation>
    <scope>NUCLEOTIDE SEQUENCE</scope>
</reference>
<dbReference type="InterPro" id="IPR011989">
    <property type="entry name" value="ARM-like"/>
</dbReference>
<organism evidence="1 2">
    <name type="scientific">Bemisia tabaci</name>
    <name type="common">Sweetpotato whitefly</name>
    <name type="synonym">Aleurodes tabaci</name>
    <dbReference type="NCBI Taxonomy" id="7038"/>
    <lineage>
        <taxon>Eukaryota</taxon>
        <taxon>Metazoa</taxon>
        <taxon>Ecdysozoa</taxon>
        <taxon>Arthropoda</taxon>
        <taxon>Hexapoda</taxon>
        <taxon>Insecta</taxon>
        <taxon>Pterygota</taxon>
        <taxon>Neoptera</taxon>
        <taxon>Paraneoptera</taxon>
        <taxon>Hemiptera</taxon>
        <taxon>Sternorrhyncha</taxon>
        <taxon>Aleyrodoidea</taxon>
        <taxon>Aleyrodidae</taxon>
        <taxon>Aleyrodinae</taxon>
        <taxon>Bemisia</taxon>
    </lineage>
</organism>
<keyword evidence="2" id="KW-1185">Reference proteome</keyword>
<dbReference type="SUPFAM" id="SSF48371">
    <property type="entry name" value="ARM repeat"/>
    <property type="match status" value="1"/>
</dbReference>
<dbReference type="Proteomes" id="UP001152759">
    <property type="component" value="Chromosome 1"/>
</dbReference>
<evidence type="ECO:0000313" key="2">
    <source>
        <dbReference type="Proteomes" id="UP001152759"/>
    </source>
</evidence>
<name>A0A9N9ZZX4_BEMTA</name>
<dbReference type="Gene3D" id="1.25.10.10">
    <property type="entry name" value="Leucine-rich Repeat Variant"/>
    <property type="match status" value="1"/>
</dbReference>
<gene>
    <name evidence="1" type="ORF">BEMITA_LOCUS319</name>
</gene>
<dbReference type="GO" id="GO:0005765">
    <property type="term" value="C:lysosomal membrane"/>
    <property type="evidence" value="ECO:0007669"/>
    <property type="project" value="TreeGrafter"/>
</dbReference>
<proteinExistence type="predicted"/>
<dbReference type="GO" id="GO:0000221">
    <property type="term" value="C:vacuolar proton-transporting V-type ATPase, V1 domain"/>
    <property type="evidence" value="ECO:0007669"/>
    <property type="project" value="InterPro"/>
</dbReference>